<reference evidence="2" key="1">
    <citation type="submission" date="2019-08" db="EMBL/GenBank/DDBJ databases">
        <authorList>
            <person name="Kucharzyk K."/>
            <person name="Murdoch R.W."/>
            <person name="Higgins S."/>
            <person name="Loffler F."/>
        </authorList>
    </citation>
    <scope>NUCLEOTIDE SEQUENCE</scope>
</reference>
<keyword evidence="1" id="KW-1133">Transmembrane helix</keyword>
<protein>
    <submittedName>
        <fullName evidence="2">Uncharacterized protein</fullName>
    </submittedName>
</protein>
<organism evidence="2">
    <name type="scientific">bioreactor metagenome</name>
    <dbReference type="NCBI Taxonomy" id="1076179"/>
    <lineage>
        <taxon>unclassified sequences</taxon>
        <taxon>metagenomes</taxon>
        <taxon>ecological metagenomes</taxon>
    </lineage>
</organism>
<sequence length="85" mass="9434">MFMSFMGVVNLPFSIIYPDLTKKVKSPAPIWTCPFEKLSTNIPRFTDAIISASLLLPLFIYVALILGSGIYLNDSLRPFPVGLVL</sequence>
<comment type="caution">
    <text evidence="2">The sequence shown here is derived from an EMBL/GenBank/DDBJ whole genome shotgun (WGS) entry which is preliminary data.</text>
</comment>
<gene>
    <name evidence="2" type="ORF">SDC9_208809</name>
</gene>
<accession>A0A645JBI2</accession>
<dbReference type="EMBL" id="VSSQ01137183">
    <property type="protein sequence ID" value="MPN61075.1"/>
    <property type="molecule type" value="Genomic_DNA"/>
</dbReference>
<dbReference type="AlphaFoldDB" id="A0A645JBI2"/>
<keyword evidence="1" id="KW-0472">Membrane</keyword>
<name>A0A645JBI2_9ZZZZ</name>
<evidence type="ECO:0000256" key="1">
    <source>
        <dbReference type="SAM" id="Phobius"/>
    </source>
</evidence>
<evidence type="ECO:0000313" key="2">
    <source>
        <dbReference type="EMBL" id="MPN61075.1"/>
    </source>
</evidence>
<proteinExistence type="predicted"/>
<feature type="transmembrane region" description="Helical" evidence="1">
    <location>
        <begin position="48"/>
        <end position="72"/>
    </location>
</feature>
<keyword evidence="1" id="KW-0812">Transmembrane</keyword>